<organism evidence="1 2">
    <name type="scientific">Dreissena polymorpha</name>
    <name type="common">Zebra mussel</name>
    <name type="synonym">Mytilus polymorpha</name>
    <dbReference type="NCBI Taxonomy" id="45954"/>
    <lineage>
        <taxon>Eukaryota</taxon>
        <taxon>Metazoa</taxon>
        <taxon>Spiralia</taxon>
        <taxon>Lophotrochozoa</taxon>
        <taxon>Mollusca</taxon>
        <taxon>Bivalvia</taxon>
        <taxon>Autobranchia</taxon>
        <taxon>Heteroconchia</taxon>
        <taxon>Euheterodonta</taxon>
        <taxon>Imparidentia</taxon>
        <taxon>Neoheterodontei</taxon>
        <taxon>Myida</taxon>
        <taxon>Dreissenoidea</taxon>
        <taxon>Dreissenidae</taxon>
        <taxon>Dreissena</taxon>
    </lineage>
</organism>
<comment type="caution">
    <text evidence="1">The sequence shown here is derived from an EMBL/GenBank/DDBJ whole genome shotgun (WGS) entry which is preliminary data.</text>
</comment>
<dbReference type="AlphaFoldDB" id="A0A9D4EKR8"/>
<accession>A0A9D4EKR8</accession>
<evidence type="ECO:0000313" key="2">
    <source>
        <dbReference type="Proteomes" id="UP000828390"/>
    </source>
</evidence>
<protein>
    <submittedName>
        <fullName evidence="1">Uncharacterized protein</fullName>
    </submittedName>
</protein>
<reference evidence="1" key="2">
    <citation type="submission" date="2020-11" db="EMBL/GenBank/DDBJ databases">
        <authorList>
            <person name="McCartney M.A."/>
            <person name="Auch B."/>
            <person name="Kono T."/>
            <person name="Mallez S."/>
            <person name="Becker A."/>
            <person name="Gohl D.M."/>
            <person name="Silverstein K.A.T."/>
            <person name="Koren S."/>
            <person name="Bechman K.B."/>
            <person name="Herman A."/>
            <person name="Abrahante J.E."/>
            <person name="Garbe J."/>
        </authorList>
    </citation>
    <scope>NUCLEOTIDE SEQUENCE</scope>
    <source>
        <strain evidence="1">Duluth1</strain>
        <tissue evidence="1">Whole animal</tissue>
    </source>
</reference>
<keyword evidence="2" id="KW-1185">Reference proteome</keyword>
<dbReference type="Proteomes" id="UP000828390">
    <property type="component" value="Unassembled WGS sequence"/>
</dbReference>
<dbReference type="EMBL" id="JAIWYP010000008">
    <property type="protein sequence ID" value="KAH3779850.1"/>
    <property type="molecule type" value="Genomic_DNA"/>
</dbReference>
<reference evidence="1" key="1">
    <citation type="journal article" date="2019" name="bioRxiv">
        <title>The Genome of the Zebra Mussel, Dreissena polymorpha: A Resource for Invasive Species Research.</title>
        <authorList>
            <person name="McCartney M.A."/>
            <person name="Auch B."/>
            <person name="Kono T."/>
            <person name="Mallez S."/>
            <person name="Zhang Y."/>
            <person name="Obille A."/>
            <person name="Becker A."/>
            <person name="Abrahante J.E."/>
            <person name="Garbe J."/>
            <person name="Badalamenti J.P."/>
            <person name="Herman A."/>
            <person name="Mangelson H."/>
            <person name="Liachko I."/>
            <person name="Sullivan S."/>
            <person name="Sone E.D."/>
            <person name="Koren S."/>
            <person name="Silverstein K.A.T."/>
            <person name="Beckman K.B."/>
            <person name="Gohl D.M."/>
        </authorList>
    </citation>
    <scope>NUCLEOTIDE SEQUENCE</scope>
    <source>
        <strain evidence="1">Duluth1</strain>
        <tissue evidence="1">Whole animal</tissue>
    </source>
</reference>
<sequence>MPVGQFWDHTLSTRKSPAFLEQDSHVYGYFQAIHGPWVVSCYQDLAKQITVALKHEERRCQYLSTQAKIMATVHDEVASMPEGRLI</sequence>
<evidence type="ECO:0000313" key="1">
    <source>
        <dbReference type="EMBL" id="KAH3779850.1"/>
    </source>
</evidence>
<gene>
    <name evidence="1" type="ORF">DPMN_157658</name>
</gene>
<name>A0A9D4EKR8_DREPO</name>
<proteinExistence type="predicted"/>